<dbReference type="Pfam" id="PF02872">
    <property type="entry name" value="5_nucleotid_C"/>
    <property type="match status" value="1"/>
</dbReference>
<organism evidence="3 4">
    <name type="scientific">Propioniciclava soli</name>
    <dbReference type="NCBI Taxonomy" id="2775081"/>
    <lineage>
        <taxon>Bacteria</taxon>
        <taxon>Bacillati</taxon>
        <taxon>Actinomycetota</taxon>
        <taxon>Actinomycetes</taxon>
        <taxon>Propionibacteriales</taxon>
        <taxon>Propionibacteriaceae</taxon>
        <taxon>Propioniciclava</taxon>
    </lineage>
</organism>
<evidence type="ECO:0000313" key="4">
    <source>
        <dbReference type="Proteomes" id="UP001434337"/>
    </source>
</evidence>
<dbReference type="InterPro" id="IPR006179">
    <property type="entry name" value="5_nucleotidase/apyrase"/>
</dbReference>
<comment type="similarity">
    <text evidence="1">Belongs to the 5'-nucleotidase family.</text>
</comment>
<gene>
    <name evidence="3" type="ORF">PCC79_00225</name>
</gene>
<dbReference type="PRINTS" id="PR01607">
    <property type="entry name" value="APYRASEFAMLY"/>
</dbReference>
<dbReference type="Gene3D" id="3.60.21.10">
    <property type="match status" value="1"/>
</dbReference>
<dbReference type="InterPro" id="IPR029052">
    <property type="entry name" value="Metallo-depent_PP-like"/>
</dbReference>
<dbReference type="InterPro" id="IPR008334">
    <property type="entry name" value="5'-Nucleotdase_C"/>
</dbReference>
<accession>A0ABZ3C847</accession>
<reference evidence="3 4" key="1">
    <citation type="journal article" date="2023" name="Environ Microbiome">
        <title>A coral-associated actinobacterium mitigates coral bleaching under heat stress.</title>
        <authorList>
            <person name="Li J."/>
            <person name="Zou Y."/>
            <person name="Li Q."/>
            <person name="Zhang J."/>
            <person name="Bourne D.G."/>
            <person name="Lyu Y."/>
            <person name="Liu C."/>
            <person name="Zhang S."/>
        </authorList>
    </citation>
    <scope>NUCLEOTIDE SEQUENCE [LARGE SCALE GENOMIC DNA]</scope>
    <source>
        <strain evidence="3 4">SCSIO 13291</strain>
    </source>
</reference>
<dbReference type="EMBL" id="CP115965">
    <property type="protein sequence ID" value="WZW98668.1"/>
    <property type="molecule type" value="Genomic_DNA"/>
</dbReference>
<name>A0ABZ3C847_9ACTN</name>
<dbReference type="SUPFAM" id="SSF56300">
    <property type="entry name" value="Metallo-dependent phosphatases"/>
    <property type="match status" value="1"/>
</dbReference>
<dbReference type="RefSeq" id="WP_342372655.1">
    <property type="nucleotide sequence ID" value="NZ_CP115965.1"/>
</dbReference>
<proteinExistence type="inferred from homology"/>
<evidence type="ECO:0000259" key="2">
    <source>
        <dbReference type="Pfam" id="PF02872"/>
    </source>
</evidence>
<evidence type="ECO:0000313" key="3">
    <source>
        <dbReference type="EMBL" id="WZW98668.1"/>
    </source>
</evidence>
<keyword evidence="4" id="KW-1185">Reference proteome</keyword>
<dbReference type="InterPro" id="IPR036907">
    <property type="entry name" value="5'-Nucleotdase_C_sf"/>
</dbReference>
<keyword evidence="1" id="KW-0547">Nucleotide-binding</keyword>
<dbReference type="PANTHER" id="PTHR11575:SF24">
    <property type="entry name" value="5'-NUCLEOTIDASE"/>
    <property type="match status" value="1"/>
</dbReference>
<evidence type="ECO:0000256" key="1">
    <source>
        <dbReference type="RuleBase" id="RU362119"/>
    </source>
</evidence>
<protein>
    <submittedName>
        <fullName evidence="3">5'-nucleotidase C-terminal domain-containing protein</fullName>
    </submittedName>
</protein>
<dbReference type="SUPFAM" id="SSF55816">
    <property type="entry name" value="5'-nucleotidase (syn. UDP-sugar hydrolase), C-terminal domain"/>
    <property type="match status" value="1"/>
</dbReference>
<sequence>MLVHEGARPDTTAYTADCADGTTVSGPVIEIAEDIAPAVDLVMTGHSHQAWVCSIDDPAGQPRLVTQAMSSGRIITEHNLQYDPRTKDVVRASAHATNHLVTRDVAPDPRLQRHVDRYAALVQPIANRVIGTLTAPADRTPAPGFGDSPLGNLIADGQLADPTVVGTFGEPVIAFMNPGGIRADLDAGEVTYGEAFAVQPFSNYLVSLTLTGDQIYTLLAQQVTGANSPASGGYTKILQVSEGFTYTLGATGAIEGSVTLNGTPIDRSASYRIVTNNFLADGGDGFPVFSSGTDRYFGGVDIDAFAEHLATTSPVTPPASGRIVLG</sequence>
<dbReference type="PANTHER" id="PTHR11575">
    <property type="entry name" value="5'-NUCLEOTIDASE-RELATED"/>
    <property type="match status" value="1"/>
</dbReference>
<dbReference type="Gene3D" id="3.90.780.10">
    <property type="entry name" value="5'-Nucleotidase, C-terminal domain"/>
    <property type="match status" value="1"/>
</dbReference>
<keyword evidence="1" id="KW-0378">Hydrolase</keyword>
<feature type="domain" description="5'-Nucleotidase C-terminal" evidence="2">
    <location>
        <begin position="129"/>
        <end position="290"/>
    </location>
</feature>
<dbReference type="Proteomes" id="UP001434337">
    <property type="component" value="Chromosome"/>
</dbReference>